<dbReference type="InterPro" id="IPR001791">
    <property type="entry name" value="Laminin_G"/>
</dbReference>
<comment type="caution">
    <text evidence="14">Lacks conserved residue(s) required for the propagation of feature annotation.</text>
</comment>
<evidence type="ECO:0000256" key="15">
    <source>
        <dbReference type="PROSITE-ProRule" id="PRU00122"/>
    </source>
</evidence>
<keyword evidence="6 17" id="KW-0812">Transmembrane</keyword>
<dbReference type="Gene3D" id="2.60.120.1000">
    <property type="match status" value="1"/>
</dbReference>
<dbReference type="CDD" id="cd00054">
    <property type="entry name" value="EGF_CA"/>
    <property type="match status" value="2"/>
</dbReference>
<dbReference type="SUPFAM" id="SSF49785">
    <property type="entry name" value="Galactose-binding domain-like"/>
    <property type="match status" value="1"/>
</dbReference>
<keyword evidence="12 17" id="KW-0472">Membrane</keyword>
<comment type="similarity">
    <text evidence="3">Belongs to the neurexin family.</text>
</comment>
<dbReference type="PANTHER" id="PTHR15036:SF43">
    <property type="entry name" value="CONTACTIN-ASSOCIATED PROTEIN 1"/>
    <property type="match status" value="1"/>
</dbReference>
<evidence type="ECO:0000259" key="20">
    <source>
        <dbReference type="PROSITE" id="PS50026"/>
    </source>
</evidence>
<dbReference type="CDD" id="cd00110">
    <property type="entry name" value="LamG"/>
    <property type="match status" value="4"/>
</dbReference>
<keyword evidence="9" id="KW-0130">Cell adhesion</keyword>
<dbReference type="InterPro" id="IPR000742">
    <property type="entry name" value="EGF"/>
</dbReference>
<evidence type="ECO:0000256" key="11">
    <source>
        <dbReference type="ARBA" id="ARBA00022989"/>
    </source>
</evidence>
<feature type="domain" description="Laminin G" evidence="19">
    <location>
        <begin position="143"/>
        <end position="325"/>
    </location>
</feature>
<keyword evidence="11 17" id="KW-1133">Transmembrane helix</keyword>
<keyword evidence="10" id="KW-0965">Cell junction</keyword>
<proteinExistence type="inferred from homology"/>
<dbReference type="Pfam" id="PF02210">
    <property type="entry name" value="Laminin_G_2"/>
    <property type="match status" value="4"/>
</dbReference>
<comment type="subcellular location">
    <subcellularLocation>
        <location evidence="1">Cell junction</location>
        <location evidence="1">Paranodal septate junction</location>
    </subcellularLocation>
    <subcellularLocation>
        <location evidence="2">Membrane</location>
        <topology evidence="2">Single-pass type I membrane protein</topology>
    </subcellularLocation>
</comment>
<dbReference type="GO" id="GO:0007155">
    <property type="term" value="P:cell adhesion"/>
    <property type="evidence" value="ECO:0007669"/>
    <property type="project" value="UniProtKB-KW"/>
</dbReference>
<evidence type="ECO:0000259" key="21">
    <source>
        <dbReference type="PROSITE" id="PS51406"/>
    </source>
</evidence>
<organism evidence="22 23">
    <name type="scientific">Zosterops lateralis melanops</name>
    <dbReference type="NCBI Taxonomy" id="1220523"/>
    <lineage>
        <taxon>Eukaryota</taxon>
        <taxon>Metazoa</taxon>
        <taxon>Chordata</taxon>
        <taxon>Craniata</taxon>
        <taxon>Vertebrata</taxon>
        <taxon>Euteleostomi</taxon>
        <taxon>Archelosauria</taxon>
        <taxon>Archosauria</taxon>
        <taxon>Dinosauria</taxon>
        <taxon>Saurischia</taxon>
        <taxon>Theropoda</taxon>
        <taxon>Coelurosauria</taxon>
        <taxon>Aves</taxon>
        <taxon>Neognathae</taxon>
        <taxon>Neoaves</taxon>
        <taxon>Telluraves</taxon>
        <taxon>Australaves</taxon>
        <taxon>Passeriformes</taxon>
        <taxon>Sylvioidea</taxon>
        <taxon>Zosteropidae</taxon>
        <taxon>Zosterops</taxon>
    </lineage>
</organism>
<dbReference type="GO" id="GO:0033010">
    <property type="term" value="C:paranodal junction"/>
    <property type="evidence" value="ECO:0007669"/>
    <property type="project" value="UniProtKB-SubCell"/>
</dbReference>
<feature type="domain" description="Fibrinogen C-terminal" evidence="21">
    <location>
        <begin position="537"/>
        <end position="592"/>
    </location>
</feature>
<keyword evidence="23" id="KW-1185">Reference proteome</keyword>
<dbReference type="Proteomes" id="UP000694401">
    <property type="component" value="Unassembled WGS sequence"/>
</dbReference>
<feature type="domain" description="Laminin G" evidence="19">
    <location>
        <begin position="331"/>
        <end position="499"/>
    </location>
</feature>
<feature type="region of interest" description="Disordered" evidence="16">
    <location>
        <begin position="1192"/>
        <end position="1220"/>
    </location>
</feature>
<feature type="domain" description="F5/8 type C" evidence="18">
    <location>
        <begin position="1"/>
        <end position="137"/>
    </location>
</feature>
<evidence type="ECO:0000256" key="6">
    <source>
        <dbReference type="ARBA" id="ARBA00022692"/>
    </source>
</evidence>
<dbReference type="AlphaFoldDB" id="A0A8D2P0T4"/>
<dbReference type="FunFam" id="2.60.120.260:FF:000016">
    <property type="entry name" value="Contactin-associated protein-like 4 isoform 1"/>
    <property type="match status" value="1"/>
</dbReference>
<keyword evidence="13 15" id="KW-1015">Disulfide bond</keyword>
<dbReference type="Ensembl" id="ENSZLMT00000007395.1">
    <property type="protein sequence ID" value="ENSZLMP00000007193.1"/>
    <property type="gene ID" value="ENSZLMG00000005075.1"/>
</dbReference>
<dbReference type="SMART" id="SM00282">
    <property type="entry name" value="LamG"/>
    <property type="match status" value="4"/>
</dbReference>
<dbReference type="InterPro" id="IPR000421">
    <property type="entry name" value="FA58C"/>
</dbReference>
<dbReference type="InterPro" id="IPR002181">
    <property type="entry name" value="Fibrinogen_a/b/g_C_dom"/>
</dbReference>
<evidence type="ECO:0000256" key="9">
    <source>
        <dbReference type="ARBA" id="ARBA00022889"/>
    </source>
</evidence>
<reference evidence="22" key="2">
    <citation type="submission" date="2025-09" db="UniProtKB">
        <authorList>
            <consortium name="Ensembl"/>
        </authorList>
    </citation>
    <scope>IDENTIFICATION</scope>
</reference>
<dbReference type="Pfam" id="PF00754">
    <property type="entry name" value="F5_F8_type_C"/>
    <property type="match status" value="1"/>
</dbReference>
<sequence>APLYSYSIGASSRYNIFYSASFARLHSDGWSPDPRDKQPWLQIDLMQKHRINAVATQGTFNTYDWLTRYIVLYGDHPTSWKPFFQQGSNWTFFGNVNESGVVRHDLHYPILARYIRIIPVAWNPRGKIGLRLGLYGCPYRSHVLYFDGDDAISYRFRAKRVSTFEDDISFNFKTLEQDGVLMHGEGSQGDYITVELKQAQLLLHISLGSSPLHASEGHTTVAVGSLLDDQHWHSLHIERLGHYVNLTLDGEVKRFRCRGTFDQLDLETEVGALGRGMPGCRPHLTYRQNFRGCVENIMFNGVNIADLARHRRPNIRFEGKVGHYCQDQLTSPITFAGINNYVQVPGIPRRNRLAVSFRFRSWDTAGLLLYTGFSDNLGSLEMVLSEGQINVSIAQPGHRLNDGFWHSVHLVARDGSAVVNIDDDDGAEFRVAHPLQLRTGNKYFFGGCPKPASVTGCRSNQTAFHGCLQMLNVDMQPVDVEWLIQQRLVQYHNVFFNVCGITDRCTPNLCEHDSRCIQSWDDFMCICDLTGYKGETCHKSLYKETCDAYRVSGKTSGNYTIDPDGSGPLKPFTVYCDIREDRAWTIIRHNRHYATRVTGSSVDQPYLGAVEYWNASWAEVSALANASEYCEQRIELHCYNSRLLNTPSGLPFSFWMGRNDERHYYWGGSRPGIQRCACGLEKNCADPQYFCNCDADHAIWTDKGLLTFVDHLPVTQVVVGDTNRTGSEAQFVLGPLRCYGDRNTWNTVSFNRGAALIFPTFQANHSLDISFYFKTTAQSGVFLENPGYRNYIRIEDLAFIFDIGNGDENVTVRSVVPWNDDEWHQVKAELNVKLARLRVDKLPWVVRPFPPQSFVRLEFDRPLYVGETEHKMRPFLGCLRGLRMNGVTLNLEGKANETEGVRVNCTGYCQDPPVPCQNSGLCVERYSHYTCNCSISAFTGPFCNHGEWLCSAGWEGPRSRPWQPLPGYNLTSEEVSFSFSTTSAPAVLLYVSTFVKDYMAVLIKDDGSLQLRYQLGTSPYVFTLTNKPVTDGRPHRVNITRLHRTLYTQVRAGAPSQWVISFCGPTETGVIDPEIQRYNTPGFSGCLSGVKFNTLVPLKTIFHPTSPLRPYSIRGELVESSCASMLPLSTILIPPEMDPCGTALRPLPFPHCCLFPAVVIFLLLLLGGLLGLLYFYHHRYKGSYHTNEPKAIQEYGGAAKPPSARKEQNLPQILEEPRGD</sequence>
<evidence type="ECO:0000256" key="3">
    <source>
        <dbReference type="ARBA" id="ARBA00010241"/>
    </source>
</evidence>
<evidence type="ECO:0000259" key="19">
    <source>
        <dbReference type="PROSITE" id="PS50025"/>
    </source>
</evidence>
<feature type="domain" description="Laminin G" evidence="19">
    <location>
        <begin position="949"/>
        <end position="1122"/>
    </location>
</feature>
<evidence type="ECO:0000256" key="2">
    <source>
        <dbReference type="ARBA" id="ARBA00004479"/>
    </source>
</evidence>
<evidence type="ECO:0000256" key="12">
    <source>
        <dbReference type="ARBA" id="ARBA00023136"/>
    </source>
</evidence>
<dbReference type="PANTHER" id="PTHR15036">
    <property type="entry name" value="PIKACHURIN-LIKE PROTEIN"/>
    <property type="match status" value="1"/>
</dbReference>
<feature type="domain" description="EGF-like" evidence="20">
    <location>
        <begin position="906"/>
        <end position="944"/>
    </location>
</feature>
<evidence type="ECO:0000256" key="5">
    <source>
        <dbReference type="ARBA" id="ARBA00022553"/>
    </source>
</evidence>
<dbReference type="PROSITE" id="PS01285">
    <property type="entry name" value="FA58C_1"/>
    <property type="match status" value="1"/>
</dbReference>
<feature type="domain" description="Laminin G" evidence="19">
    <location>
        <begin position="745"/>
        <end position="905"/>
    </location>
</feature>
<dbReference type="InterPro" id="IPR036056">
    <property type="entry name" value="Fibrinogen-like_C"/>
</dbReference>
<dbReference type="FunFam" id="2.60.120.1000:FF:000005">
    <property type="entry name" value="Contactin associated protein-like 2"/>
    <property type="match status" value="1"/>
</dbReference>
<dbReference type="SMART" id="SM00181">
    <property type="entry name" value="EGF"/>
    <property type="match status" value="2"/>
</dbReference>
<evidence type="ECO:0000256" key="4">
    <source>
        <dbReference type="ARBA" id="ARBA00022536"/>
    </source>
</evidence>
<accession>A0A8D2P0T4</accession>
<dbReference type="PROSITE" id="PS50022">
    <property type="entry name" value="FA58C_3"/>
    <property type="match status" value="1"/>
</dbReference>
<dbReference type="InterPro" id="IPR013320">
    <property type="entry name" value="ConA-like_dom_sf"/>
</dbReference>
<dbReference type="InterPro" id="IPR003585">
    <property type="entry name" value="Neurexin-like"/>
</dbReference>
<evidence type="ECO:0000256" key="7">
    <source>
        <dbReference type="ARBA" id="ARBA00022729"/>
    </source>
</evidence>
<dbReference type="PROSITE" id="PS01286">
    <property type="entry name" value="FA58C_2"/>
    <property type="match status" value="1"/>
</dbReference>
<dbReference type="PROSITE" id="PS50026">
    <property type="entry name" value="EGF_3"/>
    <property type="match status" value="2"/>
</dbReference>
<evidence type="ECO:0000256" key="17">
    <source>
        <dbReference type="SAM" id="Phobius"/>
    </source>
</evidence>
<keyword evidence="4 14" id="KW-0245">EGF-like domain</keyword>
<evidence type="ECO:0000313" key="23">
    <source>
        <dbReference type="Proteomes" id="UP000694401"/>
    </source>
</evidence>
<dbReference type="PROSITE" id="PS51406">
    <property type="entry name" value="FIBRINOGEN_C_2"/>
    <property type="match status" value="1"/>
</dbReference>
<dbReference type="Gene3D" id="2.60.120.260">
    <property type="entry name" value="Galactose-binding domain-like"/>
    <property type="match status" value="1"/>
</dbReference>
<feature type="domain" description="EGF-like" evidence="20">
    <location>
        <begin position="501"/>
        <end position="538"/>
    </location>
</feature>
<evidence type="ECO:0000256" key="1">
    <source>
        <dbReference type="ARBA" id="ARBA00004403"/>
    </source>
</evidence>
<dbReference type="PROSITE" id="PS50025">
    <property type="entry name" value="LAM_G_DOMAIN"/>
    <property type="match status" value="4"/>
</dbReference>
<feature type="disulfide bond" evidence="15">
    <location>
        <begin position="878"/>
        <end position="905"/>
    </location>
</feature>
<dbReference type="Gene3D" id="2.10.25.10">
    <property type="entry name" value="Laminin"/>
    <property type="match status" value="1"/>
</dbReference>
<evidence type="ECO:0000256" key="10">
    <source>
        <dbReference type="ARBA" id="ARBA00022949"/>
    </source>
</evidence>
<dbReference type="Pfam" id="PF00008">
    <property type="entry name" value="EGF"/>
    <property type="match status" value="1"/>
</dbReference>
<feature type="transmembrane region" description="Helical" evidence="17">
    <location>
        <begin position="1154"/>
        <end position="1176"/>
    </location>
</feature>
<evidence type="ECO:0000313" key="22">
    <source>
        <dbReference type="Ensembl" id="ENSZLMP00000007193.1"/>
    </source>
</evidence>
<dbReference type="GO" id="GO:0016020">
    <property type="term" value="C:membrane"/>
    <property type="evidence" value="ECO:0007669"/>
    <property type="project" value="UniProtKB-SubCell"/>
</dbReference>
<dbReference type="CDD" id="cd00057">
    <property type="entry name" value="FA58C"/>
    <property type="match status" value="1"/>
</dbReference>
<reference evidence="22" key="1">
    <citation type="submission" date="2025-08" db="UniProtKB">
        <authorList>
            <consortium name="Ensembl"/>
        </authorList>
    </citation>
    <scope>IDENTIFICATION</scope>
</reference>
<dbReference type="InterPro" id="IPR050372">
    <property type="entry name" value="Neurexin-related_CASP"/>
</dbReference>
<keyword evidence="7" id="KW-0732">Signal</keyword>
<dbReference type="InterPro" id="IPR008979">
    <property type="entry name" value="Galactose-bd-like_sf"/>
</dbReference>
<name>A0A8D2P0T4_ZOSLA</name>
<evidence type="ECO:0000256" key="14">
    <source>
        <dbReference type="PROSITE-ProRule" id="PRU00076"/>
    </source>
</evidence>
<dbReference type="SUPFAM" id="SSF57196">
    <property type="entry name" value="EGF/Laminin"/>
    <property type="match status" value="1"/>
</dbReference>
<evidence type="ECO:0000256" key="16">
    <source>
        <dbReference type="SAM" id="MobiDB-lite"/>
    </source>
</evidence>
<evidence type="ECO:0000259" key="18">
    <source>
        <dbReference type="PROSITE" id="PS50022"/>
    </source>
</evidence>
<dbReference type="Gene3D" id="2.60.120.200">
    <property type="match status" value="4"/>
</dbReference>
<dbReference type="SMART" id="SM00294">
    <property type="entry name" value="4.1m"/>
    <property type="match status" value="1"/>
</dbReference>
<evidence type="ECO:0000256" key="13">
    <source>
        <dbReference type="ARBA" id="ARBA00023157"/>
    </source>
</evidence>
<dbReference type="SUPFAM" id="SSF56496">
    <property type="entry name" value="Fibrinogen C-terminal domain-like"/>
    <property type="match status" value="1"/>
</dbReference>
<dbReference type="SUPFAM" id="SSF49899">
    <property type="entry name" value="Concanavalin A-like lectins/glucanases"/>
    <property type="match status" value="4"/>
</dbReference>
<protein>
    <submittedName>
        <fullName evidence="22">Contactin associated protein 1</fullName>
    </submittedName>
</protein>
<keyword evidence="5" id="KW-0597">Phosphoprotein</keyword>
<dbReference type="SMART" id="SM00231">
    <property type="entry name" value="FA58C"/>
    <property type="match status" value="1"/>
</dbReference>
<evidence type="ECO:0000256" key="8">
    <source>
        <dbReference type="ARBA" id="ARBA00022737"/>
    </source>
</evidence>
<keyword evidence="8" id="KW-0677">Repeat</keyword>